<proteinExistence type="predicted"/>
<evidence type="ECO:0000313" key="1">
    <source>
        <dbReference type="EMBL" id="MBB6715289.1"/>
    </source>
</evidence>
<gene>
    <name evidence="1" type="ORF">H7E68_11280</name>
</gene>
<dbReference type="Proteomes" id="UP000585258">
    <property type="component" value="Unassembled WGS sequence"/>
</dbReference>
<name>A0A7X0VRE4_9CLOT</name>
<evidence type="ECO:0000313" key="2">
    <source>
        <dbReference type="Proteomes" id="UP000585258"/>
    </source>
</evidence>
<protein>
    <submittedName>
        <fullName evidence="1">Uncharacterized protein</fullName>
    </submittedName>
</protein>
<reference evidence="1 2" key="1">
    <citation type="submission" date="2020-08" db="EMBL/GenBank/DDBJ databases">
        <title>Clostridia isolated from Swiss meat.</title>
        <authorList>
            <person name="Wambui J."/>
            <person name="Stevens M.J.A."/>
            <person name="Stephan R."/>
        </authorList>
    </citation>
    <scope>NUCLEOTIDE SEQUENCE [LARGE SCALE GENOMIC DNA]</scope>
    <source>
        <strain evidence="1 2">CM001</strain>
    </source>
</reference>
<comment type="caution">
    <text evidence="1">The sequence shown here is derived from an EMBL/GenBank/DDBJ whole genome shotgun (WGS) entry which is preliminary data.</text>
</comment>
<sequence length="696" mass="77026">MKKKRRGSSLIIVIIIMAILFTTGSAILTLTASDYKMRTNASKKLENLYAADSGLDIVENVILKNSEAAIIYANKKIKEKYDGQEMTKALYEKINIDFKAEFINFLGKEALGNGMDSKKDAMLAQGIINGKYKVLNAAGDEFIWKENIDKKSEIEIIEYKYVEDKGTIIIKIKSTFETMNREIKNKKMLTTKYTVGIPDYKEPISSDSVLIDIYPVFDAKVITADGNLTLKGKAEVKGDIWVKGDSELGENPAYAFDKYRGGISVENGELNLKGNIITNRTLHLKNKSKAIVTGDVYALNAYVGKSDKTGSSKDNKLQIEKEDNIGGNLIVNNDLSLNAINSNVSMNNFYGINDKTDDSLTNISKAMKSSSIIVNDTSDTSTLTVTNDTYIMGVAYINTLEDKYQTGESVAIKGNYIAYSDVLPGYEDKVTLKYYNPLQLIETIDGGETKASYFKKYYEENKNRLRNGGVYLNKENVYSTGAYVTKNKDGSSSVGNKAINIANVTEKRKEFAKNVFSMGNTNKDETSLYEAGKVSKTVESEIDFTRALSTTSINETYGKLKLNNDYSKTVVIKGKDDIETYDNSKYIVIDGSKDLKAVIITNGDVIVTGEVDFTGNIIAKGNIEISNNNNKLTYDSNITRKVIAANYDVLKDILKTGTSIGQEADIAIGDKINIDITTDGYNLKGLLKTSNWKIVK</sequence>
<accession>A0A7X0VRE4</accession>
<dbReference type="AlphaFoldDB" id="A0A7X0VRE4"/>
<dbReference type="RefSeq" id="WP_185164612.1">
    <property type="nucleotide sequence ID" value="NZ_JACKWY010000006.1"/>
</dbReference>
<organism evidence="1 2">
    <name type="scientific">Clostridium gasigenes</name>
    <dbReference type="NCBI Taxonomy" id="94869"/>
    <lineage>
        <taxon>Bacteria</taxon>
        <taxon>Bacillati</taxon>
        <taxon>Bacillota</taxon>
        <taxon>Clostridia</taxon>
        <taxon>Eubacteriales</taxon>
        <taxon>Clostridiaceae</taxon>
        <taxon>Clostridium</taxon>
    </lineage>
</organism>
<dbReference type="EMBL" id="JACKWY010000006">
    <property type="protein sequence ID" value="MBB6715289.1"/>
    <property type="molecule type" value="Genomic_DNA"/>
</dbReference>